<reference evidence="1 2" key="1">
    <citation type="submission" date="2016-10" db="EMBL/GenBank/DDBJ databases">
        <authorList>
            <person name="de Groot N.N."/>
        </authorList>
    </citation>
    <scope>NUCLEOTIDE SEQUENCE [LARGE SCALE GENOMIC DNA]</scope>
    <source>
        <strain evidence="1 2">CGMCC 1.10239</strain>
    </source>
</reference>
<name>A0A1G9UIR0_9BACL</name>
<organism evidence="1 2">
    <name type="scientific">Paenibacillus jilunlii</name>
    <dbReference type="NCBI Taxonomy" id="682956"/>
    <lineage>
        <taxon>Bacteria</taxon>
        <taxon>Bacillati</taxon>
        <taxon>Bacillota</taxon>
        <taxon>Bacilli</taxon>
        <taxon>Bacillales</taxon>
        <taxon>Paenibacillaceae</taxon>
        <taxon>Paenibacillus</taxon>
    </lineage>
</organism>
<proteinExistence type="predicted"/>
<dbReference type="EMBL" id="FNGM01000014">
    <property type="protein sequence ID" value="SDM59787.1"/>
    <property type="molecule type" value="Genomic_DNA"/>
</dbReference>
<dbReference type="Proteomes" id="UP000182783">
    <property type="component" value="Unassembled WGS sequence"/>
</dbReference>
<protein>
    <submittedName>
        <fullName evidence="1">Uncharacterized protein</fullName>
    </submittedName>
</protein>
<sequence>MLHFMDFYIFRIVYFPKIAKKHTPPNLEGVLHPFLALLAYDMIIRLSLICIPYSTAFVKKAAEQLAQAPLDPL</sequence>
<evidence type="ECO:0000313" key="1">
    <source>
        <dbReference type="EMBL" id="SDM59787.1"/>
    </source>
</evidence>
<accession>A0A1G9UIR0</accession>
<dbReference type="AlphaFoldDB" id="A0A1G9UIR0"/>
<gene>
    <name evidence="1" type="ORF">SAMN05216191_114181</name>
</gene>
<evidence type="ECO:0000313" key="2">
    <source>
        <dbReference type="Proteomes" id="UP000182783"/>
    </source>
</evidence>